<evidence type="ECO:0000313" key="3">
    <source>
        <dbReference type="Proteomes" id="UP000069654"/>
    </source>
</evidence>
<proteinExistence type="predicted"/>
<name>A0A100XH47_MYCTH</name>
<evidence type="ECO:0008006" key="4">
    <source>
        <dbReference type="Google" id="ProtNLM"/>
    </source>
</evidence>
<sequence>MAQLSGCLQLAGAGLTLLGAIITAAGIASGLKRTDDRFQRFLQGVRELPQALLARIQQVVDRMADAYDISPQEPHKASFTVGVDVDVTMDARAGMYTPRIRGGTAEKQLETIWNDITQLYDNLRQTQQAIAAIRVDTGPIYATIGAVKEEVKEEIAEAQNLVAARDFCVAIIGAALVVAGTGLSFAGILLGL</sequence>
<dbReference type="Proteomes" id="UP000069654">
    <property type="component" value="Unassembled WGS sequence"/>
</dbReference>
<reference evidence="3" key="2">
    <citation type="submission" date="2016-02" db="EMBL/GenBank/DDBJ databases">
        <title>Draft genome sequence of five rapidly growing Mycobacterium species.</title>
        <authorList>
            <person name="Katahira K."/>
            <person name="Gotou Y."/>
            <person name="Iida K."/>
            <person name="Ogura Y."/>
            <person name="Hayashi T."/>
        </authorList>
    </citation>
    <scope>NUCLEOTIDE SEQUENCE [LARGE SCALE GENOMIC DNA]</scope>
    <source>
        <strain evidence="3">JCM6362</strain>
    </source>
</reference>
<dbReference type="EMBL" id="BCTB01000042">
    <property type="protein sequence ID" value="GAT16273.1"/>
    <property type="molecule type" value="Genomic_DNA"/>
</dbReference>
<feature type="transmembrane region" description="Helical" evidence="1">
    <location>
        <begin position="12"/>
        <end position="31"/>
    </location>
</feature>
<keyword evidence="1" id="KW-0472">Membrane</keyword>
<dbReference type="AlphaFoldDB" id="A0A100XH47"/>
<comment type="caution">
    <text evidence="2">The sequence shown here is derived from an EMBL/GenBank/DDBJ whole genome shotgun (WGS) entry which is preliminary data.</text>
</comment>
<keyword evidence="1" id="KW-1133">Transmembrane helix</keyword>
<reference evidence="2 3" key="1">
    <citation type="journal article" date="2016" name="Genome Announc.">
        <title>Draft Genome Sequences of Five Rapidly Growing Mycobacterium Species, M. thermoresistibile, M. fortuitum subsp. acetamidolyticum, M. canariasense, M. brisbanense, and M. novocastrense.</title>
        <authorList>
            <person name="Katahira K."/>
            <person name="Ogura Y."/>
            <person name="Gotoh Y."/>
            <person name="Hayashi T."/>
        </authorList>
    </citation>
    <scope>NUCLEOTIDE SEQUENCE [LARGE SCALE GENOMIC DNA]</scope>
    <source>
        <strain evidence="2 3">JCM6362</strain>
    </source>
</reference>
<accession>A0A100XH47</accession>
<keyword evidence="1" id="KW-0812">Transmembrane</keyword>
<feature type="transmembrane region" description="Helical" evidence="1">
    <location>
        <begin position="167"/>
        <end position="190"/>
    </location>
</feature>
<dbReference type="RefSeq" id="WP_003925152.1">
    <property type="nucleotide sequence ID" value="NZ_BCTB01000042.1"/>
</dbReference>
<evidence type="ECO:0000256" key="1">
    <source>
        <dbReference type="SAM" id="Phobius"/>
    </source>
</evidence>
<gene>
    <name evidence="2" type="ORF">RMCT_3242</name>
</gene>
<evidence type="ECO:0000313" key="2">
    <source>
        <dbReference type="EMBL" id="GAT16273.1"/>
    </source>
</evidence>
<organism evidence="2 3">
    <name type="scientific">Mycolicibacterium thermoresistibile</name>
    <name type="common">Mycobacterium thermoresistibile</name>
    <dbReference type="NCBI Taxonomy" id="1797"/>
    <lineage>
        <taxon>Bacteria</taxon>
        <taxon>Bacillati</taxon>
        <taxon>Actinomycetota</taxon>
        <taxon>Actinomycetes</taxon>
        <taxon>Mycobacteriales</taxon>
        <taxon>Mycobacteriaceae</taxon>
        <taxon>Mycolicibacterium</taxon>
    </lineage>
</organism>
<protein>
    <recommendedName>
        <fullName evidence="4">Transmembrane protein</fullName>
    </recommendedName>
</protein>